<accession>A0A7W0C7D4</accession>
<dbReference type="InterPro" id="IPR038765">
    <property type="entry name" value="Papain-like_cys_pep_sf"/>
</dbReference>
<sequence>MNPRSNMEQYLQPTAFMNFNHPAVAAFAQEKSGGTSDPVRQAVNLYYAVRDSIYYDPYAIVLTIDGLCASTTLAQKRGWCVAKAVLLAACCRHLGIPARLGFADVKNHLSTKRLRERMKTDVFYWHGYTSIYVNDQWVKATPAFNIELCQKFSLKPLEFDATADSIYHPFDLAGNRHMEYVNERGEFADVPLDLIIKTFLEKYPEAGPAWLNADFDRDVARETGAERK</sequence>
<keyword evidence="3" id="KW-1185">Reference proteome</keyword>
<dbReference type="GO" id="GO:0006508">
    <property type="term" value="P:proteolysis"/>
    <property type="evidence" value="ECO:0007669"/>
    <property type="project" value="UniProtKB-KW"/>
</dbReference>
<dbReference type="SMART" id="SM00460">
    <property type="entry name" value="TGc"/>
    <property type="match status" value="1"/>
</dbReference>
<dbReference type="EMBL" id="JACDUS010000002">
    <property type="protein sequence ID" value="MBA2880543.1"/>
    <property type="molecule type" value="Genomic_DNA"/>
</dbReference>
<reference evidence="2 3" key="1">
    <citation type="submission" date="2020-07" db="EMBL/GenBank/DDBJ databases">
        <title>Genomic Encyclopedia of Type Strains, Phase IV (KMG-IV): sequencing the most valuable type-strain genomes for metagenomic binning, comparative biology and taxonomic classification.</title>
        <authorList>
            <person name="Goeker M."/>
        </authorList>
    </citation>
    <scope>NUCLEOTIDE SEQUENCE [LARGE SCALE GENOMIC DNA]</scope>
    <source>
        <strain evidence="2 3">DSM 17721</strain>
    </source>
</reference>
<dbReference type="Gene3D" id="3.10.620.30">
    <property type="match status" value="1"/>
</dbReference>
<dbReference type="GO" id="GO:0008233">
    <property type="term" value="F:peptidase activity"/>
    <property type="evidence" value="ECO:0007669"/>
    <property type="project" value="UniProtKB-KW"/>
</dbReference>
<feature type="domain" description="Transglutaminase-like" evidence="1">
    <location>
        <begin position="72"/>
        <end position="144"/>
    </location>
</feature>
<dbReference type="AlphaFoldDB" id="A0A7W0C7D4"/>
<keyword evidence="2" id="KW-0378">Hydrolase</keyword>
<dbReference type="InterPro" id="IPR002931">
    <property type="entry name" value="Transglutaminase-like"/>
</dbReference>
<gene>
    <name evidence="2" type="ORF">HNR65_000861</name>
</gene>
<dbReference type="PANTHER" id="PTHR33490">
    <property type="entry name" value="BLR5614 PROTEIN-RELATED"/>
    <property type="match status" value="1"/>
</dbReference>
<keyword evidence="2" id="KW-0645">Protease</keyword>
<dbReference type="RefSeq" id="WP_181550216.1">
    <property type="nucleotide sequence ID" value="NZ_JACDUS010000002.1"/>
</dbReference>
<evidence type="ECO:0000313" key="3">
    <source>
        <dbReference type="Proteomes" id="UP000525298"/>
    </source>
</evidence>
<evidence type="ECO:0000259" key="1">
    <source>
        <dbReference type="SMART" id="SM00460"/>
    </source>
</evidence>
<dbReference type="Proteomes" id="UP000525298">
    <property type="component" value="Unassembled WGS sequence"/>
</dbReference>
<organism evidence="2 3">
    <name type="scientific">Desulfosalsimonas propionicica</name>
    <dbReference type="NCBI Taxonomy" id="332175"/>
    <lineage>
        <taxon>Bacteria</taxon>
        <taxon>Pseudomonadati</taxon>
        <taxon>Thermodesulfobacteriota</taxon>
        <taxon>Desulfobacteria</taxon>
        <taxon>Desulfobacterales</taxon>
        <taxon>Desulfosalsimonadaceae</taxon>
        <taxon>Desulfosalsimonas</taxon>
    </lineage>
</organism>
<dbReference type="SUPFAM" id="SSF54001">
    <property type="entry name" value="Cysteine proteinases"/>
    <property type="match status" value="1"/>
</dbReference>
<proteinExistence type="predicted"/>
<comment type="caution">
    <text evidence="2">The sequence shown here is derived from an EMBL/GenBank/DDBJ whole genome shotgun (WGS) entry which is preliminary data.</text>
</comment>
<dbReference type="PANTHER" id="PTHR33490:SF3">
    <property type="entry name" value="CONSERVED INTEGRAL MEMBRANE PROTEIN"/>
    <property type="match status" value="1"/>
</dbReference>
<dbReference type="Pfam" id="PF01841">
    <property type="entry name" value="Transglut_core"/>
    <property type="match status" value="1"/>
</dbReference>
<name>A0A7W0C7D4_9BACT</name>
<protein>
    <submittedName>
        <fullName evidence="2">Transglutaminase-like putative cysteine protease</fullName>
    </submittedName>
</protein>
<evidence type="ECO:0000313" key="2">
    <source>
        <dbReference type="EMBL" id="MBA2880543.1"/>
    </source>
</evidence>